<organism evidence="2 3">
    <name type="scientific">Mobilicoccus pelagius NBRC 104925</name>
    <dbReference type="NCBI Taxonomy" id="1089455"/>
    <lineage>
        <taxon>Bacteria</taxon>
        <taxon>Bacillati</taxon>
        <taxon>Actinomycetota</taxon>
        <taxon>Actinomycetes</taxon>
        <taxon>Micrococcales</taxon>
        <taxon>Dermatophilaceae</taxon>
        <taxon>Mobilicoccus</taxon>
    </lineage>
</organism>
<reference evidence="2 3" key="1">
    <citation type="submission" date="2012-02" db="EMBL/GenBank/DDBJ databases">
        <title>Whole genome shotgun sequence of Mobilicoccus pelagius NBRC 104925.</title>
        <authorList>
            <person name="Yoshida Y."/>
            <person name="Hosoyama A."/>
            <person name="Tsuchikane K."/>
            <person name="Katsumata H."/>
            <person name="Yamazaki S."/>
            <person name="Fujita N."/>
        </authorList>
    </citation>
    <scope>NUCLEOTIDE SEQUENCE [LARGE SCALE GENOMIC DNA]</scope>
    <source>
        <strain evidence="2 3">NBRC 104925</strain>
    </source>
</reference>
<keyword evidence="1" id="KW-0472">Membrane</keyword>
<dbReference type="EMBL" id="BAFE01000056">
    <property type="protein sequence ID" value="GAB48680.1"/>
    <property type="molecule type" value="Genomic_DNA"/>
</dbReference>
<keyword evidence="1" id="KW-0812">Transmembrane</keyword>
<dbReference type="AlphaFoldDB" id="H5USH2"/>
<evidence type="ECO:0000313" key="3">
    <source>
        <dbReference type="Proteomes" id="UP000004367"/>
    </source>
</evidence>
<sequence>MTSTRATPEATRNRREDPAWWALVAAGTVLGGITTFFFSFYLLAWLMATVDLLTDPVGTAHEVFRPGGVASQIGGQSVGCLLVLVLVAGVLTRVYRARHGLSERDGVGRLLLVLWTAAVTAVGGAWTVLFVAFSKLDLADDVARVGAIRGLVGPVLVLVVVVVVVVLSWRRLLRGRHAA</sequence>
<dbReference type="Proteomes" id="UP000004367">
    <property type="component" value="Unassembled WGS sequence"/>
</dbReference>
<name>H5USH2_9MICO</name>
<feature type="transmembrane region" description="Helical" evidence="1">
    <location>
        <begin position="146"/>
        <end position="169"/>
    </location>
</feature>
<keyword evidence="1" id="KW-1133">Transmembrane helix</keyword>
<accession>H5USH2</accession>
<keyword evidence="3" id="KW-1185">Reference proteome</keyword>
<feature type="transmembrane region" description="Helical" evidence="1">
    <location>
        <begin position="20"/>
        <end position="48"/>
    </location>
</feature>
<feature type="transmembrane region" description="Helical" evidence="1">
    <location>
        <begin position="68"/>
        <end position="91"/>
    </location>
</feature>
<evidence type="ECO:0000313" key="2">
    <source>
        <dbReference type="EMBL" id="GAB48680.1"/>
    </source>
</evidence>
<gene>
    <name evidence="2" type="ORF">MOPEL_078_00690</name>
</gene>
<dbReference type="STRING" id="1089455.MOPEL_078_00690"/>
<feature type="transmembrane region" description="Helical" evidence="1">
    <location>
        <begin position="112"/>
        <end position="134"/>
    </location>
</feature>
<dbReference type="RefSeq" id="WP_009482578.1">
    <property type="nucleotide sequence ID" value="NZ_BAFE01000056.1"/>
</dbReference>
<protein>
    <submittedName>
        <fullName evidence="2">Uncharacterized protein</fullName>
    </submittedName>
</protein>
<proteinExistence type="predicted"/>
<comment type="caution">
    <text evidence="2">The sequence shown here is derived from an EMBL/GenBank/DDBJ whole genome shotgun (WGS) entry which is preliminary data.</text>
</comment>
<evidence type="ECO:0000256" key="1">
    <source>
        <dbReference type="SAM" id="Phobius"/>
    </source>
</evidence>